<keyword evidence="7" id="KW-1185">Reference proteome</keyword>
<dbReference type="RefSeq" id="WP_086063405.1">
    <property type="nucleotide sequence ID" value="NZ_CP021108.1"/>
</dbReference>
<dbReference type="GO" id="GO:0043709">
    <property type="term" value="P:cell adhesion involved in single-species biofilm formation"/>
    <property type="evidence" value="ECO:0007669"/>
    <property type="project" value="TreeGrafter"/>
</dbReference>
<dbReference type="AlphaFoldDB" id="A0A1W6YGQ1"/>
<evidence type="ECO:0000256" key="3">
    <source>
        <dbReference type="ARBA" id="ARBA00022729"/>
    </source>
</evidence>
<dbReference type="InterPro" id="IPR008966">
    <property type="entry name" value="Adhesion_dom_sf"/>
</dbReference>
<dbReference type="PANTHER" id="PTHR33420">
    <property type="entry name" value="FIMBRIAL SUBUNIT ELFA-RELATED"/>
    <property type="match status" value="1"/>
</dbReference>
<dbReference type="GO" id="GO:0009289">
    <property type="term" value="C:pilus"/>
    <property type="evidence" value="ECO:0007669"/>
    <property type="project" value="UniProtKB-SubCell"/>
</dbReference>
<dbReference type="KEGG" id="bgv:CAL12_04570"/>
<protein>
    <recommendedName>
        <fullName evidence="8">Fimbrial protein</fullName>
    </recommendedName>
</protein>
<dbReference type="Gene3D" id="2.60.40.1090">
    <property type="entry name" value="Fimbrial-type adhesion domain"/>
    <property type="match status" value="1"/>
</dbReference>
<dbReference type="SUPFAM" id="SSF49401">
    <property type="entry name" value="Bacterial adhesins"/>
    <property type="match status" value="1"/>
</dbReference>
<evidence type="ECO:0000256" key="1">
    <source>
        <dbReference type="ARBA" id="ARBA00004561"/>
    </source>
</evidence>
<dbReference type="Pfam" id="PF16970">
    <property type="entry name" value="FimA"/>
    <property type="match status" value="1"/>
</dbReference>
<dbReference type="PANTHER" id="PTHR33420:SF3">
    <property type="entry name" value="FIMBRIAL SUBUNIT ELFA"/>
    <property type="match status" value="1"/>
</dbReference>
<name>A0A1W6YGQ1_9BORD</name>
<reference evidence="6 7" key="1">
    <citation type="submission" date="2017-05" db="EMBL/GenBank/DDBJ databases">
        <title>Complete and WGS of Bordetella genogroups.</title>
        <authorList>
            <person name="Spilker T."/>
            <person name="LiPuma J."/>
        </authorList>
    </citation>
    <scope>NUCLEOTIDE SEQUENCE [LARGE SCALE GENOMIC DNA]</scope>
    <source>
        <strain evidence="6 7">AU19157</strain>
    </source>
</reference>
<dbReference type="Proteomes" id="UP000194151">
    <property type="component" value="Chromosome"/>
</dbReference>
<feature type="chain" id="PRO_5012619547" description="Fimbrial protein" evidence="5">
    <location>
        <begin position="29"/>
        <end position="182"/>
    </location>
</feature>
<gene>
    <name evidence="6" type="ORF">CAL12_04570</name>
</gene>
<proteinExistence type="inferred from homology"/>
<evidence type="ECO:0000313" key="7">
    <source>
        <dbReference type="Proteomes" id="UP000194151"/>
    </source>
</evidence>
<keyword evidence="4" id="KW-0281">Fimbrium</keyword>
<dbReference type="InterPro" id="IPR036937">
    <property type="entry name" value="Adhesion_dom_fimbrial_sf"/>
</dbReference>
<evidence type="ECO:0008006" key="8">
    <source>
        <dbReference type="Google" id="ProtNLM"/>
    </source>
</evidence>
<evidence type="ECO:0000313" key="6">
    <source>
        <dbReference type="EMBL" id="ARP80174.1"/>
    </source>
</evidence>
<dbReference type="InterPro" id="IPR039458">
    <property type="entry name" value="FimA-like"/>
</dbReference>
<evidence type="ECO:0000256" key="2">
    <source>
        <dbReference type="ARBA" id="ARBA00006671"/>
    </source>
</evidence>
<comment type="subcellular location">
    <subcellularLocation>
        <location evidence="1">Fimbrium</location>
    </subcellularLocation>
</comment>
<organism evidence="6 7">
    <name type="scientific">Bordetella genomosp. 8</name>
    <dbReference type="NCBI Taxonomy" id="1416806"/>
    <lineage>
        <taxon>Bacteria</taxon>
        <taxon>Pseudomonadati</taxon>
        <taxon>Pseudomonadota</taxon>
        <taxon>Betaproteobacteria</taxon>
        <taxon>Burkholderiales</taxon>
        <taxon>Alcaligenaceae</taxon>
        <taxon>Bordetella</taxon>
    </lineage>
</organism>
<evidence type="ECO:0000256" key="4">
    <source>
        <dbReference type="ARBA" id="ARBA00023263"/>
    </source>
</evidence>
<dbReference type="EMBL" id="CP021108">
    <property type="protein sequence ID" value="ARP80174.1"/>
    <property type="molecule type" value="Genomic_DNA"/>
</dbReference>
<keyword evidence="3 5" id="KW-0732">Signal</keyword>
<dbReference type="OrthoDB" id="8586454at2"/>
<comment type="similarity">
    <text evidence="2">Belongs to the fimbrial protein family.</text>
</comment>
<dbReference type="InterPro" id="IPR050263">
    <property type="entry name" value="Bact_Fimbrial_Adh_Pro"/>
</dbReference>
<dbReference type="STRING" id="1416806.CAL12_04570"/>
<accession>A0A1W6YGQ1</accession>
<sequence length="182" mass="18619">MEGQRNPLSVLAMSCGVALVMTAGSAHAYDGTINFSGQIVSQTCTVVLPGGSAIDVTLPSVSEQSLAESGKTAGAHAFQISLTECEAGQKVRAYFEMGPSVDPETMMLKNTAPAGSAAKNVEVALTDVNGNLIPVGFTQTQAPVTVDTSGNATLTYVAEYYAVDAAAAGGVTSTVNFTIEYL</sequence>
<feature type="signal peptide" evidence="5">
    <location>
        <begin position="1"/>
        <end position="28"/>
    </location>
</feature>
<evidence type="ECO:0000256" key="5">
    <source>
        <dbReference type="SAM" id="SignalP"/>
    </source>
</evidence>